<dbReference type="Pfam" id="PF01244">
    <property type="entry name" value="Peptidase_M19"/>
    <property type="match status" value="1"/>
</dbReference>
<name>A0A4Y8ZU62_9SPHN</name>
<evidence type="ECO:0000313" key="3">
    <source>
        <dbReference type="Proteomes" id="UP000298213"/>
    </source>
</evidence>
<comment type="caution">
    <text evidence="2">The sequence shown here is derived from an EMBL/GenBank/DDBJ whole genome shotgun (WGS) entry which is preliminary data.</text>
</comment>
<dbReference type="EMBL" id="SPDV01000010">
    <property type="protein sequence ID" value="TFI59007.1"/>
    <property type="molecule type" value="Genomic_DNA"/>
</dbReference>
<dbReference type="GO" id="GO:0006508">
    <property type="term" value="P:proteolysis"/>
    <property type="evidence" value="ECO:0007669"/>
    <property type="project" value="InterPro"/>
</dbReference>
<dbReference type="SUPFAM" id="SSF51556">
    <property type="entry name" value="Metallo-dependent hydrolases"/>
    <property type="match status" value="1"/>
</dbReference>
<evidence type="ECO:0000256" key="1">
    <source>
        <dbReference type="SAM" id="MobiDB-lite"/>
    </source>
</evidence>
<dbReference type="OrthoDB" id="9804920at2"/>
<gene>
    <name evidence="2" type="ORF">E2493_07090</name>
</gene>
<dbReference type="PANTHER" id="PTHR10443:SF12">
    <property type="entry name" value="DIPEPTIDASE"/>
    <property type="match status" value="1"/>
</dbReference>
<dbReference type="AlphaFoldDB" id="A0A4Y8ZU62"/>
<keyword evidence="3" id="KW-1185">Reference proteome</keyword>
<dbReference type="PANTHER" id="PTHR10443">
    <property type="entry name" value="MICROSOMAL DIPEPTIDASE"/>
    <property type="match status" value="1"/>
</dbReference>
<dbReference type="InterPro" id="IPR032466">
    <property type="entry name" value="Metal_Hydrolase"/>
</dbReference>
<dbReference type="InterPro" id="IPR008257">
    <property type="entry name" value="Pept_M19"/>
</dbReference>
<sequence length="493" mass="53735">MAAPLVVDDRELSIADEAPQDSHQQRRGRRSAARDAARKAPVSRRLIHWAPHLPALPSVAASYHDSRPAAPRAVPSRLTCSGDSTARAPPSALPRNCPGDGLIARLRRRKPALHRLRGSMTDALPACSRRSVLGALAVAPLAACATVPAASPDLPKPGFVDGLSFLPDDLEEIRRAGLVAMICDVSEVGEVRDPDGTPRYRRTFETNVKAIDAAAARLSGSDLAFVAERGSDIGRRTGCAAFLQFQSCEPVADDLARISYFYGKGLRVLQFTHHNDTAFAGGALERVQRGLTRLGVEGLDEMNRLRILPDVSHGSVATMLEAARLSRSPIVYSHGACRAILDHPRCIPDEAIRAIADRGGVIGIFMMSFWLTRDPQPRVEHLIAHIRHVIQVGGIEAVGISNDFPMAGQPNLLKLGNDNREGVKEYLEWWLAMRALGIPGFEWTPEHVVVPELNTLDRMVKIRRALEADGFRPRDVDRIMGGNFARVLTDVLG</sequence>
<feature type="region of interest" description="Disordered" evidence="1">
    <location>
        <begin position="67"/>
        <end position="100"/>
    </location>
</feature>
<reference evidence="2 3" key="1">
    <citation type="submission" date="2019-03" db="EMBL/GenBank/DDBJ databases">
        <title>Genome sequence of Sphingomonas sp. 17J27-24.</title>
        <authorList>
            <person name="Kim M."/>
            <person name="Maeng S."/>
            <person name="Sathiyaraj S."/>
        </authorList>
    </citation>
    <scope>NUCLEOTIDE SEQUENCE [LARGE SCALE GENOMIC DNA]</scope>
    <source>
        <strain evidence="2 3">17J27-24</strain>
    </source>
</reference>
<protein>
    <submittedName>
        <fullName evidence="2">Peptidase M19</fullName>
    </submittedName>
</protein>
<proteinExistence type="predicted"/>
<organism evidence="2 3">
    <name type="scientific">Sphingomonas parva</name>
    <dbReference type="NCBI Taxonomy" id="2555898"/>
    <lineage>
        <taxon>Bacteria</taxon>
        <taxon>Pseudomonadati</taxon>
        <taxon>Pseudomonadota</taxon>
        <taxon>Alphaproteobacteria</taxon>
        <taxon>Sphingomonadales</taxon>
        <taxon>Sphingomonadaceae</taxon>
        <taxon>Sphingomonas</taxon>
    </lineage>
</organism>
<feature type="region of interest" description="Disordered" evidence="1">
    <location>
        <begin position="1"/>
        <end position="38"/>
    </location>
</feature>
<dbReference type="Proteomes" id="UP000298213">
    <property type="component" value="Unassembled WGS sequence"/>
</dbReference>
<evidence type="ECO:0000313" key="2">
    <source>
        <dbReference type="EMBL" id="TFI59007.1"/>
    </source>
</evidence>
<accession>A0A4Y8ZU62</accession>
<dbReference type="GO" id="GO:0070573">
    <property type="term" value="F:metallodipeptidase activity"/>
    <property type="evidence" value="ECO:0007669"/>
    <property type="project" value="InterPro"/>
</dbReference>
<dbReference type="PROSITE" id="PS51365">
    <property type="entry name" value="RENAL_DIPEPTIDASE_2"/>
    <property type="match status" value="1"/>
</dbReference>
<dbReference type="Gene3D" id="3.20.20.140">
    <property type="entry name" value="Metal-dependent hydrolases"/>
    <property type="match status" value="1"/>
</dbReference>